<evidence type="ECO:0000256" key="1">
    <source>
        <dbReference type="SAM" id="MobiDB-lite"/>
    </source>
</evidence>
<organism evidence="3 4">
    <name type="scientific">Alicyclobacillus fodiniaquatilis</name>
    <dbReference type="NCBI Taxonomy" id="1661150"/>
    <lineage>
        <taxon>Bacteria</taxon>
        <taxon>Bacillati</taxon>
        <taxon>Bacillota</taxon>
        <taxon>Bacilli</taxon>
        <taxon>Bacillales</taxon>
        <taxon>Alicyclobacillaceae</taxon>
        <taxon>Alicyclobacillus</taxon>
    </lineage>
</organism>
<sequence length="316" mass="33542">MNLKHKTWTATLMVLAGMTLLTGCAAKTTAPAPKNQVTHTANQVAKGNTENQLKSTAKSDTDATGTTNQTGSSATGNNATDNPVTVTSPPAPTNTSPFPSIVQMAMSRFSSAVLTGAEAPTMLPQASNGDNQMFYSTSSSTQAVMGVTPFVSSLHVTLKSTDNTLAMWNVTHYQSTDLADQGYQDIMGKETTDSSQDPGVLLTGNHPAYVTNDNGSAGIHWSEGRWQISVTAYNTEVVPTPVADKVAKYLDAHFMPVPETHAAIYIDIDTNKSQNMAVNVLWQENSNLYQVNTTQSTASPVDTALGMAISMKPYPG</sequence>
<evidence type="ECO:0008006" key="5">
    <source>
        <dbReference type="Google" id="ProtNLM"/>
    </source>
</evidence>
<gene>
    <name evidence="3" type="ORF">ACFSB2_13775</name>
</gene>
<name>A0ABW4JHF4_9BACL</name>
<feature type="compositionally biased region" description="Polar residues" evidence="1">
    <location>
        <begin position="35"/>
        <end position="98"/>
    </location>
</feature>
<dbReference type="RefSeq" id="WP_377943648.1">
    <property type="nucleotide sequence ID" value="NZ_JBHUCX010000035.1"/>
</dbReference>
<feature type="region of interest" description="Disordered" evidence="1">
    <location>
        <begin position="31"/>
        <end position="99"/>
    </location>
</feature>
<evidence type="ECO:0000313" key="4">
    <source>
        <dbReference type="Proteomes" id="UP001597079"/>
    </source>
</evidence>
<reference evidence="4" key="1">
    <citation type="journal article" date="2019" name="Int. J. Syst. Evol. Microbiol.">
        <title>The Global Catalogue of Microorganisms (GCM) 10K type strain sequencing project: providing services to taxonomists for standard genome sequencing and annotation.</title>
        <authorList>
            <consortium name="The Broad Institute Genomics Platform"/>
            <consortium name="The Broad Institute Genome Sequencing Center for Infectious Disease"/>
            <person name="Wu L."/>
            <person name="Ma J."/>
        </authorList>
    </citation>
    <scope>NUCLEOTIDE SEQUENCE [LARGE SCALE GENOMIC DNA]</scope>
    <source>
        <strain evidence="4">CGMCC 1.12286</strain>
    </source>
</reference>
<feature type="signal peptide" evidence="2">
    <location>
        <begin position="1"/>
        <end position="25"/>
    </location>
</feature>
<feature type="chain" id="PRO_5046479733" description="Lipoprotein" evidence="2">
    <location>
        <begin position="26"/>
        <end position="316"/>
    </location>
</feature>
<keyword evidence="4" id="KW-1185">Reference proteome</keyword>
<protein>
    <recommendedName>
        <fullName evidence="5">Lipoprotein</fullName>
    </recommendedName>
</protein>
<dbReference type="Proteomes" id="UP001597079">
    <property type="component" value="Unassembled WGS sequence"/>
</dbReference>
<accession>A0ABW4JHF4</accession>
<dbReference type="EMBL" id="JBHUCX010000035">
    <property type="protein sequence ID" value="MFD1675766.1"/>
    <property type="molecule type" value="Genomic_DNA"/>
</dbReference>
<keyword evidence="2" id="KW-0732">Signal</keyword>
<evidence type="ECO:0000256" key="2">
    <source>
        <dbReference type="SAM" id="SignalP"/>
    </source>
</evidence>
<comment type="caution">
    <text evidence="3">The sequence shown here is derived from an EMBL/GenBank/DDBJ whole genome shotgun (WGS) entry which is preliminary data.</text>
</comment>
<proteinExistence type="predicted"/>
<evidence type="ECO:0000313" key="3">
    <source>
        <dbReference type="EMBL" id="MFD1675766.1"/>
    </source>
</evidence>
<dbReference type="PROSITE" id="PS51257">
    <property type="entry name" value="PROKAR_LIPOPROTEIN"/>
    <property type="match status" value="1"/>
</dbReference>